<keyword evidence="2" id="KW-0479">Metal-binding</keyword>
<protein>
    <submittedName>
        <fullName evidence="4">Sugar-phosphatase</fullName>
    </submittedName>
</protein>
<dbReference type="PANTHER" id="PTHR18901:SF38">
    <property type="entry name" value="PSEUDOURIDINE-5'-PHOSPHATASE"/>
    <property type="match status" value="1"/>
</dbReference>
<evidence type="ECO:0000256" key="2">
    <source>
        <dbReference type="ARBA" id="ARBA00022723"/>
    </source>
</evidence>
<dbReference type="Gene3D" id="1.10.150.240">
    <property type="entry name" value="Putative phosphatase, domain 2"/>
    <property type="match status" value="1"/>
</dbReference>
<gene>
    <name evidence="4" type="ORF">EDC91_101246</name>
</gene>
<dbReference type="NCBIfam" id="TIGR01549">
    <property type="entry name" value="HAD-SF-IA-v1"/>
    <property type="match status" value="1"/>
</dbReference>
<keyword evidence="3" id="KW-0378">Hydrolase</keyword>
<dbReference type="SUPFAM" id="SSF56784">
    <property type="entry name" value="HAD-like"/>
    <property type="match status" value="1"/>
</dbReference>
<name>A0A4R2FKT0_9GAMM</name>
<dbReference type="Proteomes" id="UP000294832">
    <property type="component" value="Unassembled WGS sequence"/>
</dbReference>
<proteinExistence type="inferred from homology"/>
<evidence type="ECO:0000256" key="1">
    <source>
        <dbReference type="ARBA" id="ARBA00006171"/>
    </source>
</evidence>
<dbReference type="Gene3D" id="3.40.50.1000">
    <property type="entry name" value="HAD superfamily/HAD-like"/>
    <property type="match status" value="1"/>
</dbReference>
<dbReference type="PRINTS" id="PR00413">
    <property type="entry name" value="HADHALOGNASE"/>
</dbReference>
<dbReference type="InterPro" id="IPR023214">
    <property type="entry name" value="HAD_sf"/>
</dbReference>
<reference evidence="4 5" key="1">
    <citation type="submission" date="2019-03" db="EMBL/GenBank/DDBJ databases">
        <title>Freshwater and sediment microbial communities from various areas in North America, analyzing microbe dynamics in response to fracking.</title>
        <authorList>
            <person name="Lamendella R."/>
        </authorList>
    </citation>
    <scope>NUCLEOTIDE SEQUENCE [LARGE SCALE GENOMIC DNA]</scope>
    <source>
        <strain evidence="4 5">74A</strain>
    </source>
</reference>
<dbReference type="EMBL" id="SLWF01000001">
    <property type="protein sequence ID" value="TCN90770.1"/>
    <property type="molecule type" value="Genomic_DNA"/>
</dbReference>
<dbReference type="InterPro" id="IPR041492">
    <property type="entry name" value="HAD_2"/>
</dbReference>
<dbReference type="SFLD" id="SFLDS00003">
    <property type="entry name" value="Haloacid_Dehalogenase"/>
    <property type="match status" value="1"/>
</dbReference>
<dbReference type="PANTHER" id="PTHR18901">
    <property type="entry name" value="2-DEOXYGLUCOSE-6-PHOSPHATE PHOSPHATASE 2"/>
    <property type="match status" value="1"/>
</dbReference>
<accession>A0A4R2FKT0</accession>
<dbReference type="SFLD" id="SFLDG01135">
    <property type="entry name" value="C1.5.6:_HAD__Beta-PGM__Phospha"/>
    <property type="match status" value="1"/>
</dbReference>
<evidence type="ECO:0000313" key="4">
    <source>
        <dbReference type="EMBL" id="TCN90770.1"/>
    </source>
</evidence>
<comment type="caution">
    <text evidence="4">The sequence shown here is derived from an EMBL/GenBank/DDBJ whole genome shotgun (WGS) entry which is preliminary data.</text>
</comment>
<dbReference type="InterPro" id="IPR023198">
    <property type="entry name" value="PGP-like_dom2"/>
</dbReference>
<dbReference type="InterPro" id="IPR006439">
    <property type="entry name" value="HAD-SF_hydro_IA"/>
</dbReference>
<organism evidence="4 5">
    <name type="scientific">Shewanella fodinae</name>
    <dbReference type="NCBI Taxonomy" id="552357"/>
    <lineage>
        <taxon>Bacteria</taxon>
        <taxon>Pseudomonadati</taxon>
        <taxon>Pseudomonadota</taxon>
        <taxon>Gammaproteobacteria</taxon>
        <taxon>Alteromonadales</taxon>
        <taxon>Shewanellaceae</taxon>
        <taxon>Shewanella</taxon>
    </lineage>
</organism>
<comment type="similarity">
    <text evidence="1">Belongs to the HAD-like hydrolase superfamily. CbbY/CbbZ/Gph/YieH family.</text>
</comment>
<dbReference type="OrthoDB" id="9800058at2"/>
<dbReference type="AlphaFoldDB" id="A0A4R2FKT0"/>
<evidence type="ECO:0000256" key="3">
    <source>
        <dbReference type="ARBA" id="ARBA00022801"/>
    </source>
</evidence>
<dbReference type="Pfam" id="PF13419">
    <property type="entry name" value="HAD_2"/>
    <property type="match status" value="1"/>
</dbReference>
<dbReference type="NCBIfam" id="TIGR01509">
    <property type="entry name" value="HAD-SF-IA-v3"/>
    <property type="match status" value="1"/>
</dbReference>
<dbReference type="SFLD" id="SFLDG01129">
    <property type="entry name" value="C1.5:_HAD__Beta-PGM__Phosphata"/>
    <property type="match status" value="1"/>
</dbReference>
<dbReference type="RefSeq" id="WP_133037496.1">
    <property type="nucleotide sequence ID" value="NZ_SLWF01000001.1"/>
</dbReference>
<dbReference type="NCBIfam" id="NF008087">
    <property type="entry name" value="PRK10826.1"/>
    <property type="match status" value="1"/>
</dbReference>
<keyword evidence="5" id="KW-1185">Reference proteome</keyword>
<dbReference type="FunFam" id="3.40.50.1000:FF:000036">
    <property type="entry name" value="HAD family hydrolase"/>
    <property type="match status" value="1"/>
</dbReference>
<dbReference type="GO" id="GO:0016787">
    <property type="term" value="F:hydrolase activity"/>
    <property type="evidence" value="ECO:0007669"/>
    <property type="project" value="UniProtKB-KW"/>
</dbReference>
<dbReference type="GO" id="GO:0000287">
    <property type="term" value="F:magnesium ion binding"/>
    <property type="evidence" value="ECO:0007669"/>
    <property type="project" value="UniProtKB-ARBA"/>
</dbReference>
<evidence type="ECO:0000313" key="5">
    <source>
        <dbReference type="Proteomes" id="UP000294832"/>
    </source>
</evidence>
<dbReference type="InterPro" id="IPR036412">
    <property type="entry name" value="HAD-like_sf"/>
</dbReference>
<sequence length="229" mass="25387">MEMSPLQAVIFDMDGVLVDSEPVWQQAEFDVLSGKGFAISREEIAQTTGLRIDEVAEYWYRRFPADDFDTAAMADYIIEQVIHYIRRDATAMTGVHEALNACHQYHLKVGLATSSSTDIIDAVLDKLQIREFFNVIQSAEQLPYGKPHPEVYLRCAAALGVAPSCCLAVEDSFNGLIAARAARMQTLIVPAMSQRQDPRWAAAHHQATDLLALPALLQRLCHQSKSTPG</sequence>